<feature type="compositionally biased region" description="Polar residues" evidence="1">
    <location>
        <begin position="36"/>
        <end position="47"/>
    </location>
</feature>
<evidence type="ECO:0000256" key="1">
    <source>
        <dbReference type="SAM" id="MobiDB-lite"/>
    </source>
</evidence>
<reference evidence="2" key="1">
    <citation type="submission" date="2020-05" db="EMBL/GenBank/DDBJ databases">
        <title>Isolation and characterization of the novel bacteriophage AXL3 against Stenotrophomonas maltophilia.</title>
        <authorList>
            <person name="McCutcheon J.G."/>
            <person name="Lin A."/>
            <person name="Dennis J."/>
        </authorList>
    </citation>
    <scope>NUCLEOTIDE SEQUENCE [LARGE SCALE GENOMIC DNA]</scope>
</reference>
<keyword evidence="3" id="KW-1185">Reference proteome</keyword>
<protein>
    <submittedName>
        <fullName evidence="2">Uncharacterized protein</fullName>
    </submittedName>
</protein>
<gene>
    <name evidence="2" type="ORF">AXL3_61</name>
</gene>
<dbReference type="Proteomes" id="UP000509379">
    <property type="component" value="Segment"/>
</dbReference>
<proteinExistence type="predicted"/>
<evidence type="ECO:0000313" key="3">
    <source>
        <dbReference type="Proteomes" id="UP000509379"/>
    </source>
</evidence>
<feature type="region of interest" description="Disordered" evidence="1">
    <location>
        <begin position="30"/>
        <end position="60"/>
    </location>
</feature>
<accession>A0A7D5BVY0</accession>
<name>A0A7D5BVY0_9CAUD</name>
<sequence length="60" mass="6906">MNESPVLGAVVRHKQKERDELQREVDEFHARGGKTQHLQPGESSGFTTELGATYQRRKRK</sequence>
<organism evidence="2 3">
    <name type="scientific">Stenotrophomonas phage vB_SmaS-AXL_3</name>
    <dbReference type="NCBI Taxonomy" id="2740427"/>
    <lineage>
        <taxon>Viruses</taxon>
        <taxon>Duplodnaviria</taxon>
        <taxon>Heunggongvirae</taxon>
        <taxon>Uroviricota</taxon>
        <taxon>Caudoviricetes</taxon>
        <taxon>Axeltriavirus</taxon>
        <taxon>Axeltriavirus AXL3</taxon>
    </lineage>
</organism>
<evidence type="ECO:0000313" key="2">
    <source>
        <dbReference type="EMBL" id="QKW95622.1"/>
    </source>
</evidence>
<dbReference type="EMBL" id="MT536174">
    <property type="protein sequence ID" value="QKW95622.1"/>
    <property type="molecule type" value="Genomic_DNA"/>
</dbReference>